<dbReference type="GO" id="GO:0005634">
    <property type="term" value="C:nucleus"/>
    <property type="evidence" value="ECO:0007669"/>
    <property type="project" value="InterPro"/>
</dbReference>
<dbReference type="FunFam" id="3.40.50.11210:FF:000007">
    <property type="entry name" value="Tuberous sclerosis 2"/>
    <property type="match status" value="1"/>
</dbReference>
<evidence type="ECO:0000256" key="1">
    <source>
        <dbReference type="ARBA" id="ARBA00022468"/>
    </source>
</evidence>
<dbReference type="InterPro" id="IPR027107">
    <property type="entry name" value="Tuberin/Ral-act_asu"/>
</dbReference>
<dbReference type="GO" id="GO:0005096">
    <property type="term" value="F:GTPase activator activity"/>
    <property type="evidence" value="ECO:0007669"/>
    <property type="project" value="UniProtKB-KW"/>
</dbReference>
<reference evidence="4 5" key="1">
    <citation type="journal article" date="2016" name="Proc. Natl. Acad. Sci. U.S.A.">
        <title>Comparative genomics of biotechnologically important yeasts.</title>
        <authorList>
            <person name="Riley R."/>
            <person name="Haridas S."/>
            <person name="Wolfe K.H."/>
            <person name="Lopes M.R."/>
            <person name="Hittinger C.T."/>
            <person name="Goeker M."/>
            <person name="Salamov A.A."/>
            <person name="Wisecaver J.H."/>
            <person name="Long T.M."/>
            <person name="Calvey C.H."/>
            <person name="Aerts A.L."/>
            <person name="Barry K.W."/>
            <person name="Choi C."/>
            <person name="Clum A."/>
            <person name="Coughlan A.Y."/>
            <person name="Deshpande S."/>
            <person name="Douglass A.P."/>
            <person name="Hanson S.J."/>
            <person name="Klenk H.-P."/>
            <person name="LaButti K.M."/>
            <person name="Lapidus A."/>
            <person name="Lindquist E.A."/>
            <person name="Lipzen A.M."/>
            <person name="Meier-Kolthoff J.P."/>
            <person name="Ohm R.A."/>
            <person name="Otillar R.P."/>
            <person name="Pangilinan J.L."/>
            <person name="Peng Y."/>
            <person name="Rokas A."/>
            <person name="Rosa C.A."/>
            <person name="Scheuner C."/>
            <person name="Sibirny A.A."/>
            <person name="Slot J.C."/>
            <person name="Stielow J.B."/>
            <person name="Sun H."/>
            <person name="Kurtzman C.P."/>
            <person name="Blackwell M."/>
            <person name="Grigoriev I.V."/>
            <person name="Jeffries T.W."/>
        </authorList>
    </citation>
    <scope>NUCLEOTIDE SEQUENCE [LARGE SCALE GENOMIC DNA]</scope>
    <source>
        <strain evidence="5">ATCC 58044 / CBS 1984 / NCYC 433 / NRRL Y-366-8</strain>
    </source>
</reference>
<evidence type="ECO:0000259" key="3">
    <source>
        <dbReference type="PROSITE" id="PS50085"/>
    </source>
</evidence>
<dbReference type="InterPro" id="IPR016024">
    <property type="entry name" value="ARM-type_fold"/>
</dbReference>
<dbReference type="Gene3D" id="3.40.50.11210">
    <property type="entry name" value="Rap/Ran-GAP"/>
    <property type="match status" value="1"/>
</dbReference>
<dbReference type="PANTHER" id="PTHR10063:SF0">
    <property type="entry name" value="TUBERIN"/>
    <property type="match status" value="1"/>
</dbReference>
<sequence>MSSSQNVSTNNSNKSFGSGFLKSLASTFKTSNSDRNKIDASLITPDQQKQELFNEVRTGSLSSRAKAVEQISNCLYEFETSSIPDIWYCARDLISSNIQHSVRKSGLILLNACVDLDTEDSASRFAYFNDAILNCHFTKDKIDPEFESFFPIIKKLTDDGKFIHHHQESFKKPLVQFFINALSASELAKNKSVLPLLNYMNDCIKSGLLDVADFQQADTKDAELLLHQIMKLCLKTSDKEILELCLYSIDTLVSHGSIPEALYYETLEILAGSATLSLNFYDICCEVTTNFINEVEFQKVFQTLINIIQSKNSKSDKNITASVGAIKLVGFTTLSYAYQINMKDLLDALKTVISWNRNNINVAVLQFINDRLLSDTALSQISFQYWDSDDVSILGLLQDLSKNINKNDEIELYKLTLVHLGSLAESSRYFGNTEKLVRFFIDNNKYLSTKISVYVLKYFSLENLCSPLHEEWIKNCTIILNTFYYDHSKDLTVRLTTLKLVKDIFDSSLQVFKKDEAVLMKLGDFLFKSLESEENSEIIKTLVDYLIEISTSLSPDIYQNLLDVFILPGFNNSRERKSSLASFTSSDKSDQKKLFNKETGKLVAKSMATIFAKSLKSDGTKASMTYEALIKIANFSLAKKDVDLLLIVSRFFVRIRASTDKQIYLSNPTDMDGLSAAFSRNLNIRKKKEPEMSALSLDESEKWTYPEEITYIPQEFLDIPSDDLTIFDSGSFKLSLKPTIDIEKWLSVVIQILEACPHWEIYSFIWAHFCPQLSNIKLFETCGEGIRKLRSLACDQLSLKLPSNLKLPENVSKHDLQVAIVRNFTPLISYHDLFSKQDEDQIIGALVLGLSGWEKTAIPCVHILTVCCYEIPLSIKKYLSVILTKLQTRISSAFASAHILEFLLSLSYIPSLTSNFTVDEFKRAFGITFKLIQYAHEISETKNEQHQGILNHGQELAAENSPSTENLEVTPTISIYLLTLSYDVIANWYLNMKMTDRRQLSSFIIKNLIISQSNRGTDISHQNMAFLDLISRFTYSDLELKFSPINPQTFSSDDPVHSSKWVYGSSIVGIDTHAQTGESIISIRRASGSTVFRVTPDESMIPHFTNQLHAKEDPDDFTSNYMLLQLIVHTDPENTSKPIPIPEDPAITRSIANFDRIPVVEFHKIGLLYIGANQKTETEILSNSSGSLEYQKFLSQFGRLIKLKGCKSFYVGGLDTENDVDGEYAYGWNDKILQLIYHTTTLMPNQKDDPNFSAKKRHIGNNYVNIFFDESGLAFDFNVIKSQFNFLNIVIQPHSVSFGNDHKATENRIQKYKVKIHRRSGVPGLFATCHFKIVSEENLATFVRTLALIADQFAQIWHSNGNYASSWSHRMRQIGMIKDKAMKYHNEMKIKQNNDDSKSNEPSAKTGQSFLEQLSPSNNNSQVSRSNSISRPKVTNTNQYEYVDSEENQIFKNLEFTSFTK</sequence>
<dbReference type="PROSITE" id="PS50085">
    <property type="entry name" value="RAPGAP"/>
    <property type="match status" value="1"/>
</dbReference>
<dbReference type="PANTHER" id="PTHR10063">
    <property type="entry name" value="TUBERIN"/>
    <property type="match status" value="1"/>
</dbReference>
<proteinExistence type="predicted"/>
<dbReference type="OrthoDB" id="19311at2759"/>
<dbReference type="GeneID" id="30199284"/>
<keyword evidence="5" id="KW-1185">Reference proteome</keyword>
<protein>
    <recommendedName>
        <fullName evidence="3">Rap-GAP domain-containing protein</fullName>
    </recommendedName>
</protein>
<dbReference type="STRING" id="683960.A0A1E3P0L7"/>
<gene>
    <name evidence="4" type="ORF">WICANDRAFT_33156</name>
</gene>
<name>A0A1E3P0L7_WICAA</name>
<dbReference type="EMBL" id="KV454211">
    <property type="protein sequence ID" value="ODQ59019.1"/>
    <property type="molecule type" value="Genomic_DNA"/>
</dbReference>
<feature type="compositionally biased region" description="Low complexity" evidence="2">
    <location>
        <begin position="1415"/>
        <end position="1430"/>
    </location>
</feature>
<evidence type="ECO:0000313" key="4">
    <source>
        <dbReference type="EMBL" id="ODQ59019.1"/>
    </source>
</evidence>
<evidence type="ECO:0000313" key="5">
    <source>
        <dbReference type="Proteomes" id="UP000094112"/>
    </source>
</evidence>
<feature type="region of interest" description="Disordered" evidence="2">
    <location>
        <begin position="1391"/>
        <end position="1435"/>
    </location>
</feature>
<dbReference type="SUPFAM" id="SSF111347">
    <property type="entry name" value="Rap/Ran-GAP"/>
    <property type="match status" value="1"/>
</dbReference>
<feature type="domain" description="Rap-GAP" evidence="3">
    <location>
        <begin position="1151"/>
        <end position="1385"/>
    </location>
</feature>
<dbReference type="InterPro" id="IPR035974">
    <property type="entry name" value="Rap/Ran-GAP_sf"/>
</dbReference>
<dbReference type="Proteomes" id="UP000094112">
    <property type="component" value="Unassembled WGS sequence"/>
</dbReference>
<dbReference type="GO" id="GO:0033596">
    <property type="term" value="C:TSC1-TSC2 complex"/>
    <property type="evidence" value="ECO:0007669"/>
    <property type="project" value="TreeGrafter"/>
</dbReference>
<dbReference type="Pfam" id="PF02145">
    <property type="entry name" value="Rap_GAP"/>
    <property type="match status" value="1"/>
</dbReference>
<feature type="compositionally biased region" description="Polar residues" evidence="2">
    <location>
        <begin position="1400"/>
        <end position="1414"/>
    </location>
</feature>
<dbReference type="SUPFAM" id="SSF48371">
    <property type="entry name" value="ARM repeat"/>
    <property type="match status" value="1"/>
</dbReference>
<dbReference type="InterPro" id="IPR000331">
    <property type="entry name" value="Rap/Ran_GAP_dom"/>
</dbReference>
<dbReference type="InterPro" id="IPR018515">
    <property type="entry name" value="Tuberin-type_domain"/>
</dbReference>
<dbReference type="RefSeq" id="XP_019038226.1">
    <property type="nucleotide sequence ID" value="XM_019182038.1"/>
</dbReference>
<dbReference type="GO" id="GO:0032007">
    <property type="term" value="P:negative regulation of TOR signaling"/>
    <property type="evidence" value="ECO:0007669"/>
    <property type="project" value="TreeGrafter"/>
</dbReference>
<evidence type="ECO:0000256" key="2">
    <source>
        <dbReference type="SAM" id="MobiDB-lite"/>
    </source>
</evidence>
<keyword evidence="1" id="KW-0343">GTPase activation</keyword>
<accession>A0A1E3P0L7</accession>
<dbReference type="GO" id="GO:0051056">
    <property type="term" value="P:regulation of small GTPase mediated signal transduction"/>
    <property type="evidence" value="ECO:0007669"/>
    <property type="project" value="InterPro"/>
</dbReference>
<organism evidence="4 5">
    <name type="scientific">Wickerhamomyces anomalus (strain ATCC 58044 / CBS 1984 / NCYC 433 / NRRL Y-366-8)</name>
    <name type="common">Yeast</name>
    <name type="synonym">Hansenula anomala</name>
    <dbReference type="NCBI Taxonomy" id="683960"/>
    <lineage>
        <taxon>Eukaryota</taxon>
        <taxon>Fungi</taxon>
        <taxon>Dikarya</taxon>
        <taxon>Ascomycota</taxon>
        <taxon>Saccharomycotina</taxon>
        <taxon>Saccharomycetes</taxon>
        <taxon>Phaffomycetales</taxon>
        <taxon>Wickerhamomycetaceae</taxon>
        <taxon>Wickerhamomyces</taxon>
    </lineage>
</organism>
<dbReference type="Pfam" id="PF03542">
    <property type="entry name" value="Tuberin"/>
    <property type="match status" value="1"/>
</dbReference>
<dbReference type="InterPro" id="IPR024584">
    <property type="entry name" value="Tuberin_N"/>
</dbReference>
<dbReference type="Pfam" id="PF11864">
    <property type="entry name" value="DUF3384"/>
    <property type="match status" value="1"/>
</dbReference>